<gene>
    <name evidence="2" type="ORF">Tco_0705732</name>
</gene>
<feature type="compositionally biased region" description="Low complexity" evidence="1">
    <location>
        <begin position="26"/>
        <end position="52"/>
    </location>
</feature>
<keyword evidence="3" id="KW-1185">Reference proteome</keyword>
<accession>A0ABQ4Y6A8</accession>
<evidence type="ECO:0000256" key="1">
    <source>
        <dbReference type="SAM" id="MobiDB-lite"/>
    </source>
</evidence>
<feature type="region of interest" description="Disordered" evidence="1">
    <location>
        <begin position="1"/>
        <end position="93"/>
    </location>
</feature>
<dbReference type="EMBL" id="BQNB010010112">
    <property type="protein sequence ID" value="GJS72891.1"/>
    <property type="molecule type" value="Genomic_DNA"/>
</dbReference>
<dbReference type="Proteomes" id="UP001151760">
    <property type="component" value="Unassembled WGS sequence"/>
</dbReference>
<organism evidence="2 3">
    <name type="scientific">Tanacetum coccineum</name>
    <dbReference type="NCBI Taxonomy" id="301880"/>
    <lineage>
        <taxon>Eukaryota</taxon>
        <taxon>Viridiplantae</taxon>
        <taxon>Streptophyta</taxon>
        <taxon>Embryophyta</taxon>
        <taxon>Tracheophyta</taxon>
        <taxon>Spermatophyta</taxon>
        <taxon>Magnoliopsida</taxon>
        <taxon>eudicotyledons</taxon>
        <taxon>Gunneridae</taxon>
        <taxon>Pentapetalae</taxon>
        <taxon>asterids</taxon>
        <taxon>campanulids</taxon>
        <taxon>Asterales</taxon>
        <taxon>Asteraceae</taxon>
        <taxon>Asteroideae</taxon>
        <taxon>Anthemideae</taxon>
        <taxon>Anthemidinae</taxon>
        <taxon>Tanacetum</taxon>
    </lineage>
</organism>
<evidence type="ECO:0000313" key="3">
    <source>
        <dbReference type="Proteomes" id="UP001151760"/>
    </source>
</evidence>
<sequence>MTYVDPVSLGKKTKRRRTKKSESSKKPSTTKETPKGKAPSKGSKTGKSASTKELVEEPIAEVVMDDVGEDVVCDDDQPQDTSEPKTTKTPNPE</sequence>
<protein>
    <submittedName>
        <fullName evidence="2">Uncharacterized protein</fullName>
    </submittedName>
</protein>
<feature type="compositionally biased region" description="Acidic residues" evidence="1">
    <location>
        <begin position="56"/>
        <end position="78"/>
    </location>
</feature>
<evidence type="ECO:0000313" key="2">
    <source>
        <dbReference type="EMBL" id="GJS72891.1"/>
    </source>
</evidence>
<name>A0ABQ4Y6A8_9ASTR</name>
<reference evidence="2" key="1">
    <citation type="journal article" date="2022" name="Int. J. Mol. Sci.">
        <title>Draft Genome of Tanacetum Coccineum: Genomic Comparison of Closely Related Tanacetum-Family Plants.</title>
        <authorList>
            <person name="Yamashiro T."/>
            <person name="Shiraishi A."/>
            <person name="Nakayama K."/>
            <person name="Satake H."/>
        </authorList>
    </citation>
    <scope>NUCLEOTIDE SEQUENCE</scope>
</reference>
<comment type="caution">
    <text evidence="2">The sequence shown here is derived from an EMBL/GenBank/DDBJ whole genome shotgun (WGS) entry which is preliminary data.</text>
</comment>
<proteinExistence type="predicted"/>
<reference evidence="2" key="2">
    <citation type="submission" date="2022-01" db="EMBL/GenBank/DDBJ databases">
        <authorList>
            <person name="Yamashiro T."/>
            <person name="Shiraishi A."/>
            <person name="Satake H."/>
            <person name="Nakayama K."/>
        </authorList>
    </citation>
    <scope>NUCLEOTIDE SEQUENCE</scope>
</reference>